<dbReference type="Proteomes" id="UP000837857">
    <property type="component" value="Chromosome 11"/>
</dbReference>
<organism evidence="1 2">
    <name type="scientific">Iphiclides podalirius</name>
    <name type="common">scarce swallowtail</name>
    <dbReference type="NCBI Taxonomy" id="110791"/>
    <lineage>
        <taxon>Eukaryota</taxon>
        <taxon>Metazoa</taxon>
        <taxon>Ecdysozoa</taxon>
        <taxon>Arthropoda</taxon>
        <taxon>Hexapoda</taxon>
        <taxon>Insecta</taxon>
        <taxon>Pterygota</taxon>
        <taxon>Neoptera</taxon>
        <taxon>Endopterygota</taxon>
        <taxon>Lepidoptera</taxon>
        <taxon>Glossata</taxon>
        <taxon>Ditrysia</taxon>
        <taxon>Papilionoidea</taxon>
        <taxon>Papilionidae</taxon>
        <taxon>Papilioninae</taxon>
        <taxon>Iphiclides</taxon>
    </lineage>
</organism>
<sequence>MSSFRYTLVAWGAVERFPQPLVTWGAVCEVTDAPSCRPFHAGDDCVGSVVVSAITPCGKVDRQCDVRHQLCRSSLSTSFRNCGGLSVGP</sequence>
<evidence type="ECO:0000313" key="2">
    <source>
        <dbReference type="Proteomes" id="UP000837857"/>
    </source>
</evidence>
<evidence type="ECO:0000313" key="1">
    <source>
        <dbReference type="EMBL" id="CAH2039367.1"/>
    </source>
</evidence>
<evidence type="ECO:0008006" key="3">
    <source>
        <dbReference type="Google" id="ProtNLM"/>
    </source>
</evidence>
<proteinExistence type="predicted"/>
<protein>
    <recommendedName>
        <fullName evidence="3">Secreted protein</fullName>
    </recommendedName>
</protein>
<dbReference type="EMBL" id="OW152823">
    <property type="protein sequence ID" value="CAH2039367.1"/>
    <property type="molecule type" value="Genomic_DNA"/>
</dbReference>
<gene>
    <name evidence="1" type="ORF">IPOD504_LOCUS1627</name>
</gene>
<feature type="non-terminal residue" evidence="1">
    <location>
        <position position="89"/>
    </location>
</feature>
<keyword evidence="2" id="KW-1185">Reference proteome</keyword>
<accession>A0ABN8HPB5</accession>
<name>A0ABN8HPB5_9NEOP</name>
<reference evidence="1" key="1">
    <citation type="submission" date="2022-03" db="EMBL/GenBank/DDBJ databases">
        <authorList>
            <person name="Martin H S."/>
        </authorList>
    </citation>
    <scope>NUCLEOTIDE SEQUENCE</scope>
</reference>